<dbReference type="PANTHER" id="PTHR41523:SF8">
    <property type="entry name" value="ETHYLENE RESPONSE SENSOR PROTEIN"/>
    <property type="match status" value="1"/>
</dbReference>
<accession>A0A5C4MWX2</accession>
<dbReference type="SMART" id="SM00448">
    <property type="entry name" value="REC"/>
    <property type="match status" value="1"/>
</dbReference>
<dbReference type="GO" id="GO:0005524">
    <property type="term" value="F:ATP binding"/>
    <property type="evidence" value="ECO:0007669"/>
    <property type="project" value="UniProtKB-KW"/>
</dbReference>
<dbReference type="Pfam" id="PF07568">
    <property type="entry name" value="HisKA_2"/>
    <property type="match status" value="1"/>
</dbReference>
<sequence>MSPQRIRVLTVDDEPDDRAMVRREAEAQFPKGEVIEAGTRAEFEAALAGPPFGLVVTDLELKWGTGREVLARVRALQPSCPVIMFTDSGDEMTAVELMKAGLDDYVVKSARQLARLRASMKIVVEGARNRVALSARERQLANALEHEKTIVRELHHRVKNNLQTMISLLGLRARARGGELAAELNDLAGRMRALALVQSRIYDTESLQHVDFAGVLSDMAGELARIHGNGHVELALHLEGPLVLDVAQAMPLGLLCYETILNALEHAWPDRQAGRLVVGLRATVPTAELRISDNGVGFLTGNTPTGLGTQITRALALEAAVQVDIQTTPGSGTTVVMRLAQ</sequence>
<comment type="catalytic activity">
    <reaction evidence="1">
        <text>ATP + protein L-histidine = ADP + protein N-phospho-L-histidine.</text>
        <dbReference type="EC" id="2.7.13.3"/>
    </reaction>
</comment>
<evidence type="ECO:0000313" key="11">
    <source>
        <dbReference type="EMBL" id="TNC48429.1"/>
    </source>
</evidence>
<keyword evidence="7" id="KW-0067">ATP-binding</keyword>
<dbReference type="PROSITE" id="PS50110">
    <property type="entry name" value="RESPONSE_REGULATORY"/>
    <property type="match status" value="1"/>
</dbReference>
<name>A0A5C4MWX2_9RHOB</name>
<proteinExistence type="predicted"/>
<dbReference type="Pfam" id="PF00072">
    <property type="entry name" value="Response_reg"/>
    <property type="match status" value="1"/>
</dbReference>
<evidence type="ECO:0000256" key="3">
    <source>
        <dbReference type="ARBA" id="ARBA00022553"/>
    </source>
</evidence>
<dbReference type="InterPro" id="IPR005467">
    <property type="entry name" value="His_kinase_dom"/>
</dbReference>
<dbReference type="EC" id="2.7.13.3" evidence="2"/>
<evidence type="ECO:0000256" key="5">
    <source>
        <dbReference type="ARBA" id="ARBA00022741"/>
    </source>
</evidence>
<evidence type="ECO:0000256" key="4">
    <source>
        <dbReference type="ARBA" id="ARBA00022679"/>
    </source>
</evidence>
<dbReference type="PANTHER" id="PTHR41523">
    <property type="entry name" value="TWO-COMPONENT SYSTEM SENSOR PROTEIN"/>
    <property type="match status" value="1"/>
</dbReference>
<dbReference type="InterPro" id="IPR036890">
    <property type="entry name" value="HATPase_C_sf"/>
</dbReference>
<evidence type="ECO:0000313" key="12">
    <source>
        <dbReference type="Proteomes" id="UP000305887"/>
    </source>
</evidence>
<dbReference type="Proteomes" id="UP000305887">
    <property type="component" value="Unassembled WGS sequence"/>
</dbReference>
<dbReference type="Gene3D" id="3.40.50.2300">
    <property type="match status" value="1"/>
</dbReference>
<dbReference type="Pfam" id="PF02518">
    <property type="entry name" value="HATPase_c"/>
    <property type="match status" value="1"/>
</dbReference>
<evidence type="ECO:0000256" key="2">
    <source>
        <dbReference type="ARBA" id="ARBA00012438"/>
    </source>
</evidence>
<organism evidence="11 12">
    <name type="scientific">Rubellimicrobium rubrum</name>
    <dbReference type="NCBI Taxonomy" id="2585369"/>
    <lineage>
        <taxon>Bacteria</taxon>
        <taxon>Pseudomonadati</taxon>
        <taxon>Pseudomonadota</taxon>
        <taxon>Alphaproteobacteria</taxon>
        <taxon>Rhodobacterales</taxon>
        <taxon>Roseobacteraceae</taxon>
        <taxon>Rubellimicrobium</taxon>
    </lineage>
</organism>
<dbReference type="CDD" id="cd00156">
    <property type="entry name" value="REC"/>
    <property type="match status" value="1"/>
</dbReference>
<reference evidence="11 12" key="1">
    <citation type="submission" date="2019-06" db="EMBL/GenBank/DDBJ databases">
        <title>YIM 131921 draft genome.</title>
        <authorList>
            <person name="Jiang L."/>
        </authorList>
    </citation>
    <scope>NUCLEOTIDE SEQUENCE [LARGE SCALE GENOMIC DNA]</scope>
    <source>
        <strain evidence="11 12">YIM 131921</strain>
    </source>
</reference>
<keyword evidence="5" id="KW-0547">Nucleotide-binding</keyword>
<dbReference type="OrthoDB" id="9760752at2"/>
<feature type="domain" description="Response regulatory" evidence="10">
    <location>
        <begin position="7"/>
        <end position="123"/>
    </location>
</feature>
<evidence type="ECO:0000256" key="7">
    <source>
        <dbReference type="ARBA" id="ARBA00022840"/>
    </source>
</evidence>
<protein>
    <recommendedName>
        <fullName evidence="2">histidine kinase</fullName>
        <ecNumber evidence="2">2.7.13.3</ecNumber>
    </recommendedName>
</protein>
<keyword evidence="6" id="KW-0418">Kinase</keyword>
<dbReference type="GO" id="GO:0004673">
    <property type="term" value="F:protein histidine kinase activity"/>
    <property type="evidence" value="ECO:0007669"/>
    <property type="project" value="UniProtKB-EC"/>
</dbReference>
<feature type="modified residue" description="4-aspartylphosphate" evidence="8">
    <location>
        <position position="58"/>
    </location>
</feature>
<dbReference type="AlphaFoldDB" id="A0A5C4MWX2"/>
<keyword evidence="4" id="KW-0808">Transferase</keyword>
<evidence type="ECO:0000259" key="10">
    <source>
        <dbReference type="PROSITE" id="PS50110"/>
    </source>
</evidence>
<dbReference type="RefSeq" id="WP_139077649.1">
    <property type="nucleotide sequence ID" value="NZ_VDFU01000017.1"/>
</dbReference>
<evidence type="ECO:0000259" key="9">
    <source>
        <dbReference type="PROSITE" id="PS50109"/>
    </source>
</evidence>
<dbReference type="GO" id="GO:0000160">
    <property type="term" value="P:phosphorelay signal transduction system"/>
    <property type="evidence" value="ECO:0007669"/>
    <property type="project" value="InterPro"/>
</dbReference>
<dbReference type="InterPro" id="IPR003594">
    <property type="entry name" value="HATPase_dom"/>
</dbReference>
<feature type="domain" description="Histidine kinase" evidence="9">
    <location>
        <begin position="153"/>
        <end position="341"/>
    </location>
</feature>
<dbReference type="InterPro" id="IPR001789">
    <property type="entry name" value="Sig_transdc_resp-reg_receiver"/>
</dbReference>
<evidence type="ECO:0000256" key="1">
    <source>
        <dbReference type="ARBA" id="ARBA00000085"/>
    </source>
</evidence>
<keyword evidence="3 8" id="KW-0597">Phosphoprotein</keyword>
<dbReference type="InterPro" id="IPR011006">
    <property type="entry name" value="CheY-like_superfamily"/>
</dbReference>
<dbReference type="SUPFAM" id="SSF55874">
    <property type="entry name" value="ATPase domain of HSP90 chaperone/DNA topoisomerase II/histidine kinase"/>
    <property type="match status" value="1"/>
</dbReference>
<dbReference type="EMBL" id="VDFU01000017">
    <property type="protein sequence ID" value="TNC48429.1"/>
    <property type="molecule type" value="Genomic_DNA"/>
</dbReference>
<dbReference type="SUPFAM" id="SSF52172">
    <property type="entry name" value="CheY-like"/>
    <property type="match status" value="1"/>
</dbReference>
<dbReference type="PROSITE" id="PS50109">
    <property type="entry name" value="HIS_KIN"/>
    <property type="match status" value="1"/>
</dbReference>
<gene>
    <name evidence="11" type="ORF">FHG66_13825</name>
</gene>
<keyword evidence="12" id="KW-1185">Reference proteome</keyword>
<evidence type="ECO:0000256" key="8">
    <source>
        <dbReference type="PROSITE-ProRule" id="PRU00169"/>
    </source>
</evidence>
<evidence type="ECO:0000256" key="6">
    <source>
        <dbReference type="ARBA" id="ARBA00022777"/>
    </source>
</evidence>
<dbReference type="Gene3D" id="3.30.450.20">
    <property type="entry name" value="PAS domain"/>
    <property type="match status" value="1"/>
</dbReference>
<dbReference type="Gene3D" id="3.30.565.10">
    <property type="entry name" value="Histidine kinase-like ATPase, C-terminal domain"/>
    <property type="match status" value="1"/>
</dbReference>
<comment type="caution">
    <text evidence="11">The sequence shown here is derived from an EMBL/GenBank/DDBJ whole genome shotgun (WGS) entry which is preliminary data.</text>
</comment>
<dbReference type="InterPro" id="IPR011495">
    <property type="entry name" value="Sig_transdc_His_kin_sub2_dim/P"/>
</dbReference>